<comment type="caution">
    <text evidence="2">The sequence shown here is derived from an EMBL/GenBank/DDBJ whole genome shotgun (WGS) entry which is preliminary data.</text>
</comment>
<dbReference type="InterPro" id="IPR000210">
    <property type="entry name" value="BTB/POZ_dom"/>
</dbReference>
<dbReference type="Pfam" id="PF00651">
    <property type="entry name" value="BTB"/>
    <property type="match status" value="1"/>
</dbReference>
<name>A0ABR2IYU8_9EUKA</name>
<reference evidence="2 3" key="1">
    <citation type="submission" date="2024-04" db="EMBL/GenBank/DDBJ databases">
        <title>Tritrichomonas musculus Genome.</title>
        <authorList>
            <person name="Alves-Ferreira E."/>
            <person name="Grigg M."/>
            <person name="Lorenzi H."/>
            <person name="Galac M."/>
        </authorList>
    </citation>
    <scope>NUCLEOTIDE SEQUENCE [LARGE SCALE GENOMIC DNA]</scope>
    <source>
        <strain evidence="2 3">EAF2021</strain>
    </source>
</reference>
<evidence type="ECO:0000259" key="1">
    <source>
        <dbReference type="PROSITE" id="PS50097"/>
    </source>
</evidence>
<accession>A0ABR2IYU8</accession>
<dbReference type="PROSITE" id="PS50097">
    <property type="entry name" value="BTB"/>
    <property type="match status" value="1"/>
</dbReference>
<dbReference type="CDD" id="cd18186">
    <property type="entry name" value="BTB_POZ_ZBTB_KLHL-like"/>
    <property type="match status" value="1"/>
</dbReference>
<feature type="domain" description="BTB" evidence="1">
    <location>
        <begin position="103"/>
        <end position="169"/>
    </location>
</feature>
<dbReference type="InterPro" id="IPR011333">
    <property type="entry name" value="SKP1/BTB/POZ_sf"/>
</dbReference>
<sequence>MSFPWASQMIEVRSRSGWSTKVYEPLIRHRWAFYARDPNQALQKLQQLPPNTIQAILEHLYANTPVARTNLPAFKACKIVDSIPFESTYHRDMTALLEDESTSDFSLLPRDSNDRVNVHRFMLFARSAFFRQQFQSNPTMFQFQDPNMSKAALQMFAGYLYTGRLDPLDPIGLVDLFQAGKNYQLRDQEEIDFLAMNALSKLLSPQNAVEIKARAEQRNLPEVVNLVQEHFPC</sequence>
<keyword evidence="3" id="KW-1185">Reference proteome</keyword>
<organism evidence="2 3">
    <name type="scientific">Tritrichomonas musculus</name>
    <dbReference type="NCBI Taxonomy" id="1915356"/>
    <lineage>
        <taxon>Eukaryota</taxon>
        <taxon>Metamonada</taxon>
        <taxon>Parabasalia</taxon>
        <taxon>Tritrichomonadida</taxon>
        <taxon>Tritrichomonadidae</taxon>
        <taxon>Tritrichomonas</taxon>
    </lineage>
</organism>
<dbReference type="EMBL" id="JAPFFF010000014">
    <property type="protein sequence ID" value="KAK8870800.1"/>
    <property type="molecule type" value="Genomic_DNA"/>
</dbReference>
<evidence type="ECO:0000313" key="3">
    <source>
        <dbReference type="Proteomes" id="UP001470230"/>
    </source>
</evidence>
<dbReference type="Gene3D" id="3.30.710.10">
    <property type="entry name" value="Potassium Channel Kv1.1, Chain A"/>
    <property type="match status" value="1"/>
</dbReference>
<proteinExistence type="predicted"/>
<protein>
    <recommendedName>
        <fullName evidence="1">BTB domain-containing protein</fullName>
    </recommendedName>
</protein>
<gene>
    <name evidence="2" type="ORF">M9Y10_008687</name>
</gene>
<evidence type="ECO:0000313" key="2">
    <source>
        <dbReference type="EMBL" id="KAK8870800.1"/>
    </source>
</evidence>
<dbReference type="SUPFAM" id="SSF54695">
    <property type="entry name" value="POZ domain"/>
    <property type="match status" value="1"/>
</dbReference>
<dbReference type="Proteomes" id="UP001470230">
    <property type="component" value="Unassembled WGS sequence"/>
</dbReference>